<proteinExistence type="predicted"/>
<evidence type="ECO:0000313" key="2">
    <source>
        <dbReference type="Proteomes" id="UP001165586"/>
    </source>
</evidence>
<accession>A0ABT2H9E3</accession>
<reference evidence="1" key="1">
    <citation type="submission" date="2022-08" db="EMBL/GenBank/DDBJ databases">
        <authorList>
            <person name="Deng Y."/>
            <person name="Han X.-F."/>
            <person name="Zhang Y.-Q."/>
        </authorList>
    </citation>
    <scope>NUCLEOTIDE SEQUENCE</scope>
    <source>
        <strain evidence="1">CPCC 203386</strain>
    </source>
</reference>
<dbReference type="InterPro" id="IPR008593">
    <property type="entry name" value="Dam_MeTrfase"/>
</dbReference>
<organism evidence="1 2">
    <name type="scientific">Herbiconiux daphne</name>
    <dbReference type="NCBI Taxonomy" id="2970914"/>
    <lineage>
        <taxon>Bacteria</taxon>
        <taxon>Bacillati</taxon>
        <taxon>Actinomycetota</taxon>
        <taxon>Actinomycetes</taxon>
        <taxon>Micrococcales</taxon>
        <taxon>Microbacteriaceae</taxon>
        <taxon>Herbiconiux</taxon>
    </lineage>
</organism>
<keyword evidence="1" id="KW-0489">Methyltransferase</keyword>
<dbReference type="EMBL" id="JANLCJ010000054">
    <property type="protein sequence ID" value="MCS5736552.1"/>
    <property type="molecule type" value="Genomic_DNA"/>
</dbReference>
<sequence>MRSDFGGSDTPVNIRDLWQTPFNIYQNLNDEFNFVGDVAASDINHLHMNYLTEEDDALTTDWNSVFGSGYKWCNPPYSDIGPWIDKAASERSLVMLIPADVSVGWFKKALATVDEVRLITGGRISFVRADTQEPQNGNNKGSMLLIWHPRRCEDSPRFTTVDRNELMDRAMVSVL</sequence>
<dbReference type="Proteomes" id="UP001165586">
    <property type="component" value="Unassembled WGS sequence"/>
</dbReference>
<keyword evidence="1" id="KW-0808">Transferase</keyword>
<gene>
    <name evidence="1" type="ORF">N1032_22735</name>
</gene>
<dbReference type="GO" id="GO:0032259">
    <property type="term" value="P:methylation"/>
    <property type="evidence" value="ECO:0007669"/>
    <property type="project" value="UniProtKB-KW"/>
</dbReference>
<dbReference type="RefSeq" id="WP_259542582.1">
    <property type="nucleotide sequence ID" value="NZ_JANLCJ010000054.1"/>
</dbReference>
<keyword evidence="2" id="KW-1185">Reference proteome</keyword>
<comment type="caution">
    <text evidence="1">The sequence shown here is derived from an EMBL/GenBank/DDBJ whole genome shotgun (WGS) entry which is preliminary data.</text>
</comment>
<dbReference type="EC" id="2.1.1.72" evidence="1"/>
<evidence type="ECO:0000313" key="1">
    <source>
        <dbReference type="EMBL" id="MCS5736552.1"/>
    </source>
</evidence>
<dbReference type="Pfam" id="PF05869">
    <property type="entry name" value="Dam"/>
    <property type="match status" value="1"/>
</dbReference>
<name>A0ABT2H9E3_9MICO</name>
<dbReference type="NCBIfam" id="TIGR01712">
    <property type="entry name" value="phage_N6A_met"/>
    <property type="match status" value="1"/>
</dbReference>
<protein>
    <submittedName>
        <fullName evidence="1">Phage N-6-adenine-methyltransferase</fullName>
        <ecNumber evidence="1">2.1.1.72</ecNumber>
    </submittedName>
</protein>
<dbReference type="GO" id="GO:0009007">
    <property type="term" value="F:site-specific DNA-methyltransferase (adenine-specific) activity"/>
    <property type="evidence" value="ECO:0007669"/>
    <property type="project" value="UniProtKB-EC"/>
</dbReference>